<feature type="compositionally biased region" description="Low complexity" evidence="1">
    <location>
        <begin position="554"/>
        <end position="563"/>
    </location>
</feature>
<dbReference type="Proteomes" id="UP000092177">
    <property type="component" value="Chromosome 11"/>
</dbReference>
<feature type="compositionally biased region" description="Polar residues" evidence="1">
    <location>
        <begin position="592"/>
        <end position="609"/>
    </location>
</feature>
<comment type="caution">
    <text evidence="2">The sequence shown here is derived from an EMBL/GenBank/DDBJ whole genome shotgun (WGS) entry which is preliminary data.</text>
</comment>
<organism evidence="2 3">
    <name type="scientific">Colletotrichum higginsianum (strain IMI 349063)</name>
    <name type="common">Crucifer anthracnose fungus</name>
    <dbReference type="NCBI Taxonomy" id="759273"/>
    <lineage>
        <taxon>Eukaryota</taxon>
        <taxon>Fungi</taxon>
        <taxon>Dikarya</taxon>
        <taxon>Ascomycota</taxon>
        <taxon>Pezizomycotina</taxon>
        <taxon>Sordariomycetes</taxon>
        <taxon>Hypocreomycetidae</taxon>
        <taxon>Glomerellales</taxon>
        <taxon>Glomerellaceae</taxon>
        <taxon>Colletotrichum</taxon>
        <taxon>Colletotrichum destructivum species complex</taxon>
    </lineage>
</organism>
<feature type="compositionally biased region" description="Low complexity" evidence="1">
    <location>
        <begin position="610"/>
        <end position="624"/>
    </location>
</feature>
<sequence length="861" mass="96504">MAGPIRLGEVINFGKFAWEVYRFGWHDEFKATRQYTEFGRNIKGLADNLDILSRVVNKAGQSLRQEGAFKPLRWDRSSLDDIIGDYKETLTECYQLIEDNRRFRLNSGPLKNIEWNVLVSPSVDRLQARIELHNSKVLHVLKPFEIDLLCRVREDIRLAHQDLAHRINAVHLDLHRLIGVLVPDLEQALAQQTHQELVQLEIPPTVTEGFQHSWTADRPEHSLDPGLREMADIFVLHYDRSTVNFTAGIFVENRIPKLEQYVSLLKCVWVMQRIRESPELHQLTTGFSHWPSYIQELENNLGSQCDRFRQDLVAPSLIGLTPEMLGFWPEREPAQLVDVVTRVALMEQVLDIPMQGSDANILRKLQLLRWMGTDGKRFRISISGVEQGGTSRNARRQAEIIDFDITSVIVNPLYAVPSKSGAWDMILRKDERVARLAFRQLKDVVKFQQAVTGFKAFNNYIQYKTIVSFVVSGKGEPIVEDACIQLWIPKQLDGQLVTNNESLVEKTPSPRSGSILSSTTSTTSRQSTVRGPWGTANLSKTSPAEKVLIGDGSGSRTGSAARSPSILSPSAINNPVGARSPMAIPHRPVGSGSRQTAASPPSGSQQATMSTPPASPWSSSFFPGSRLSRTVSVSTINTRADRTFSMSSNMSTTTWPSNNSSNGHEVRPSTVSIGGQTTRTVHRRPLKPMLMLFTQNPQTGALAMVTIDIDEETEVNPDRCNCRRSGRDGSSCRISAIEQSRGKAEMSVRRFESRDGDMDWNLAKLALGRRGDREHAAAAWKDVRRISIMFPTAEDRSKFGGTPNICQCNARTEAGLGQCLRNMHKGFFGLVKESGRQQLNEYHRARFGSQHDVVHGMRDDY</sequence>
<name>A0A1B7XQV3_COLHI</name>
<accession>A0A1B7XQV3</accession>
<dbReference type="EMBL" id="LTAN01000011">
    <property type="protein sequence ID" value="OBR02145.1"/>
    <property type="molecule type" value="Genomic_DNA"/>
</dbReference>
<dbReference type="OrthoDB" id="5400409at2759"/>
<feature type="compositionally biased region" description="Low complexity" evidence="1">
    <location>
        <begin position="507"/>
        <end position="528"/>
    </location>
</feature>
<evidence type="ECO:0000313" key="3">
    <source>
        <dbReference type="Proteomes" id="UP000092177"/>
    </source>
</evidence>
<dbReference type="AlphaFoldDB" id="A0A1B7XQV3"/>
<feature type="compositionally biased region" description="Low complexity" evidence="1">
    <location>
        <begin position="647"/>
        <end position="662"/>
    </location>
</feature>
<evidence type="ECO:0000313" key="2">
    <source>
        <dbReference type="EMBL" id="OBR02145.1"/>
    </source>
</evidence>
<feature type="compositionally biased region" description="Polar residues" evidence="1">
    <location>
        <begin position="669"/>
        <end position="678"/>
    </location>
</feature>
<reference evidence="3" key="1">
    <citation type="journal article" date="2017" name="BMC Genomics">
        <title>Gapless genome assembly of Colletotrichum higginsianum reveals chromosome structure and association of transposable elements with secondary metabolite gene clusters.</title>
        <authorList>
            <person name="Dallery J.-F."/>
            <person name="Lapalu N."/>
            <person name="Zampounis A."/>
            <person name="Pigne S."/>
            <person name="Luyten I."/>
            <person name="Amselem J."/>
            <person name="Wittenberg A.H.J."/>
            <person name="Zhou S."/>
            <person name="de Queiroz M.V."/>
            <person name="Robin G.P."/>
            <person name="Auger A."/>
            <person name="Hainaut M."/>
            <person name="Henrissat B."/>
            <person name="Kim K.-T."/>
            <person name="Lee Y.-H."/>
            <person name="Lespinet O."/>
            <person name="Schwartz D.C."/>
            <person name="Thon M.R."/>
            <person name="O'Connell R.J."/>
        </authorList>
    </citation>
    <scope>NUCLEOTIDE SEQUENCE [LARGE SCALE GENOMIC DNA]</scope>
    <source>
        <strain evidence="3">IMI 349063</strain>
    </source>
</reference>
<feature type="region of interest" description="Disordered" evidence="1">
    <location>
        <begin position="503"/>
        <end position="624"/>
    </location>
</feature>
<proteinExistence type="predicted"/>
<dbReference type="VEuPathDB" id="FungiDB:CH63R_14446"/>
<dbReference type="GeneID" id="28873527"/>
<feature type="region of interest" description="Disordered" evidence="1">
    <location>
        <begin position="647"/>
        <end position="678"/>
    </location>
</feature>
<dbReference type="KEGG" id="chig:CH63R_14446"/>
<evidence type="ECO:0000256" key="1">
    <source>
        <dbReference type="SAM" id="MobiDB-lite"/>
    </source>
</evidence>
<gene>
    <name evidence="2" type="ORF">CH63R_14446</name>
</gene>
<protein>
    <submittedName>
        <fullName evidence="2">Uncharacterized protein</fullName>
    </submittedName>
</protein>
<dbReference type="RefSeq" id="XP_018150663.1">
    <property type="nucleotide sequence ID" value="XM_018309420.1"/>
</dbReference>
<keyword evidence="3" id="KW-1185">Reference proteome</keyword>